<evidence type="ECO:0000259" key="6">
    <source>
        <dbReference type="PROSITE" id="PS50893"/>
    </source>
</evidence>
<gene>
    <name evidence="7" type="ORF">C1I64_06380</name>
</gene>
<dbReference type="EMBL" id="CP028137">
    <property type="protein sequence ID" value="AZZ54197.1"/>
    <property type="molecule type" value="Genomic_DNA"/>
</dbReference>
<protein>
    <submittedName>
        <fullName evidence="7">Peptide ABC transporter ATP-binding protein</fullName>
    </submittedName>
</protein>
<dbReference type="InterPro" id="IPR003439">
    <property type="entry name" value="ABC_transporter-like_ATP-bd"/>
</dbReference>
<evidence type="ECO:0000256" key="4">
    <source>
        <dbReference type="ARBA" id="ARBA00022840"/>
    </source>
</evidence>
<dbReference type="Proteomes" id="UP000285317">
    <property type="component" value="Chromosome"/>
</dbReference>
<dbReference type="GO" id="GO:0055085">
    <property type="term" value="P:transmembrane transport"/>
    <property type="evidence" value="ECO:0007669"/>
    <property type="project" value="UniProtKB-ARBA"/>
</dbReference>
<feature type="domain" description="ABC transporter" evidence="6">
    <location>
        <begin position="62"/>
        <end position="307"/>
    </location>
</feature>
<feature type="region of interest" description="Disordered" evidence="5">
    <location>
        <begin position="1"/>
        <end position="55"/>
    </location>
</feature>
<feature type="compositionally biased region" description="Basic and acidic residues" evidence="5">
    <location>
        <begin position="1"/>
        <end position="15"/>
    </location>
</feature>
<feature type="compositionally biased region" description="Basic and acidic residues" evidence="5">
    <location>
        <begin position="29"/>
        <end position="55"/>
    </location>
</feature>
<dbReference type="KEGG" id="rfs:C1I64_06380"/>
<dbReference type="InterPro" id="IPR017871">
    <property type="entry name" value="ABC_transporter-like_CS"/>
</dbReference>
<evidence type="ECO:0000313" key="7">
    <source>
        <dbReference type="EMBL" id="AZZ54197.1"/>
    </source>
</evidence>
<evidence type="ECO:0000313" key="8">
    <source>
        <dbReference type="Proteomes" id="UP000285317"/>
    </source>
</evidence>
<evidence type="ECO:0000256" key="2">
    <source>
        <dbReference type="ARBA" id="ARBA00022448"/>
    </source>
</evidence>
<dbReference type="Pfam" id="PF00005">
    <property type="entry name" value="ABC_tran"/>
    <property type="match status" value="1"/>
</dbReference>
<evidence type="ECO:0000256" key="5">
    <source>
        <dbReference type="SAM" id="MobiDB-lite"/>
    </source>
</evidence>
<accession>A0A3Q9UZQ1</accession>
<dbReference type="PROSITE" id="PS50893">
    <property type="entry name" value="ABC_TRANSPORTER_2"/>
    <property type="match status" value="1"/>
</dbReference>
<evidence type="ECO:0000256" key="1">
    <source>
        <dbReference type="ARBA" id="ARBA00005417"/>
    </source>
</evidence>
<dbReference type="PANTHER" id="PTHR43776:SF7">
    <property type="entry name" value="D,D-DIPEPTIDE TRANSPORT ATP-BINDING PROTEIN DDPF-RELATED"/>
    <property type="match status" value="1"/>
</dbReference>
<comment type="similarity">
    <text evidence="1">Belongs to the ABC transporter superfamily.</text>
</comment>
<dbReference type="GO" id="GO:0005524">
    <property type="term" value="F:ATP binding"/>
    <property type="evidence" value="ECO:0007669"/>
    <property type="project" value="UniProtKB-KW"/>
</dbReference>
<dbReference type="SMART" id="SM00382">
    <property type="entry name" value="AAA"/>
    <property type="match status" value="1"/>
</dbReference>
<dbReference type="CDD" id="cd03257">
    <property type="entry name" value="ABC_NikE_OppD_transporters"/>
    <property type="match status" value="1"/>
</dbReference>
<reference evidence="7 8" key="1">
    <citation type="submission" date="2018-03" db="EMBL/GenBank/DDBJ databases">
        <title>Bacteriophage NCPPB3778 and a type I-E CRISPR drive the evolution of the US Biological Select Agent, Rathayibacter toxicus.</title>
        <authorList>
            <person name="Davis E.W.II."/>
            <person name="Tabima J.F."/>
            <person name="Weisberg A.J."/>
            <person name="Dantas Lopes L."/>
            <person name="Wiseman M.S."/>
            <person name="Wiseman M.S."/>
            <person name="Pupko T."/>
            <person name="Belcher M.S."/>
            <person name="Sechler A.J."/>
            <person name="Tancos M.A."/>
            <person name="Schroeder B.K."/>
            <person name="Murray T.D."/>
            <person name="Luster D.G."/>
            <person name="Schneider W.L."/>
            <person name="Rogers E."/>
            <person name="Andreote F.D."/>
            <person name="Grunwald N.J."/>
            <person name="Putnam M.L."/>
            <person name="Chang J.H."/>
        </authorList>
    </citation>
    <scope>NUCLEOTIDE SEQUENCE [LARGE SCALE GENOMIC DNA]</scope>
    <source>
        <strain evidence="7 8">DSM 15932</strain>
    </source>
</reference>
<dbReference type="SUPFAM" id="SSF52540">
    <property type="entry name" value="P-loop containing nucleoside triphosphate hydrolases"/>
    <property type="match status" value="1"/>
</dbReference>
<dbReference type="PANTHER" id="PTHR43776">
    <property type="entry name" value="TRANSPORT ATP-BINDING PROTEIN"/>
    <property type="match status" value="1"/>
</dbReference>
<keyword evidence="4 7" id="KW-0067">ATP-binding</keyword>
<proteinExistence type="inferred from homology"/>
<feature type="compositionally biased region" description="Basic residues" evidence="5">
    <location>
        <begin position="16"/>
        <end position="28"/>
    </location>
</feature>
<dbReference type="GO" id="GO:0016887">
    <property type="term" value="F:ATP hydrolysis activity"/>
    <property type="evidence" value="ECO:0007669"/>
    <property type="project" value="InterPro"/>
</dbReference>
<dbReference type="InterPro" id="IPR003593">
    <property type="entry name" value="AAA+_ATPase"/>
</dbReference>
<keyword evidence="2" id="KW-0813">Transport</keyword>
<organism evidence="7 8">
    <name type="scientific">Rathayibacter festucae DSM 15932</name>
    <dbReference type="NCBI Taxonomy" id="1328866"/>
    <lineage>
        <taxon>Bacteria</taxon>
        <taxon>Bacillati</taxon>
        <taxon>Actinomycetota</taxon>
        <taxon>Actinomycetes</taxon>
        <taxon>Micrococcales</taxon>
        <taxon>Microbacteriaceae</taxon>
        <taxon>Rathayibacter</taxon>
    </lineage>
</organism>
<keyword evidence="3" id="KW-0547">Nucleotide-binding</keyword>
<sequence>MQPHRRDAPGRDRRAGRGRGRLRRSRASLHRDAARLDPRRGDGQNRPAGDGDDHRRCGVSLLEIRDLRVAFPGRGFRAKPVEVLHGIDLDVAAGETVGLVGESGSGKTTIGRAVLGLVRPSAGTIRFDGQEIGGLRGAARRAIADQIQVVFQDPYTSLNPSMTIGEILAEPLVVQGSSPKDARARVRTLLDQVQLPSDALERLPREFSGGQRQRVAIARALAPGPRLIVCDEPVSALDLSTQARVMELFVEIQRATGVAYLFVSHDLSVIRHISHRVAVLYRGDLVETGDAPTVTLTPSHPYTRRLLLAAPVADPRRQSARREQRRITLKEAS</sequence>
<dbReference type="Gene3D" id="3.40.50.300">
    <property type="entry name" value="P-loop containing nucleotide triphosphate hydrolases"/>
    <property type="match status" value="1"/>
</dbReference>
<dbReference type="AlphaFoldDB" id="A0A3Q9UZQ1"/>
<dbReference type="PROSITE" id="PS00211">
    <property type="entry name" value="ABC_TRANSPORTER_1"/>
    <property type="match status" value="1"/>
</dbReference>
<evidence type="ECO:0000256" key="3">
    <source>
        <dbReference type="ARBA" id="ARBA00022741"/>
    </source>
</evidence>
<dbReference type="InterPro" id="IPR050319">
    <property type="entry name" value="ABC_transp_ATP-bind"/>
</dbReference>
<name>A0A3Q9UZQ1_9MICO</name>
<dbReference type="InterPro" id="IPR027417">
    <property type="entry name" value="P-loop_NTPase"/>
</dbReference>